<proteinExistence type="predicted"/>
<reference evidence="2" key="1">
    <citation type="submission" date="2015-09" db="EMBL/GenBank/DDBJ databases">
        <authorList>
            <person name="Zhao X."/>
        </authorList>
    </citation>
    <scope>NUCLEOTIDE SEQUENCE</scope>
</reference>
<dbReference type="EMBL" id="KT321316">
    <property type="protein sequence ID" value="ALA45466.1"/>
    <property type="molecule type" value="Genomic_DNA"/>
</dbReference>
<protein>
    <submittedName>
        <fullName evidence="2">Uncharacterized protein</fullName>
    </submittedName>
</protein>
<dbReference type="RefSeq" id="YP_009226422.1">
    <property type="nucleotide sequence ID" value="NC_029106.1"/>
</dbReference>
<evidence type="ECO:0000313" key="3">
    <source>
        <dbReference type="Proteomes" id="UP000201646"/>
    </source>
</evidence>
<sequence length="131" mass="13264">MELINKLLALIERGVVALETIASNGGATGAGTAGTTTTKETTSTKGAGKGKADKGASVPTAEETAAALTELREYVDSKGDKGIEHARNVMKSAAGVAKMAEIPEDKRVAVIKAAAAALEAYKAAEDSGEDM</sequence>
<accession>A0A0K2FHM5</accession>
<evidence type="ECO:0000313" key="2">
    <source>
        <dbReference type="EMBL" id="ALA45466.1"/>
    </source>
</evidence>
<name>A0A0K2FHM5_9CAUD</name>
<dbReference type="Proteomes" id="UP000201646">
    <property type="component" value="Segment"/>
</dbReference>
<keyword evidence="3" id="KW-1185">Reference proteome</keyword>
<dbReference type="KEGG" id="vg:26798887"/>
<dbReference type="GeneID" id="26798887"/>
<organism evidence="2 3">
    <name type="scientific">Achromobacter phage phiAxp-2</name>
    <dbReference type="NCBI Taxonomy" id="1664246"/>
    <lineage>
        <taxon>Viruses</taxon>
        <taxon>Duplodnaviria</taxon>
        <taxon>Heunggongvirae</taxon>
        <taxon>Uroviricota</taxon>
        <taxon>Caudoviricetes</taxon>
        <taxon>Casjensviridae</taxon>
        <taxon>Fengtaivirus</taxon>
        <taxon>Fengtaivirus Axp2</taxon>
    </lineage>
</organism>
<feature type="compositionally biased region" description="Low complexity" evidence="1">
    <location>
        <begin position="33"/>
        <end position="46"/>
    </location>
</feature>
<evidence type="ECO:0000256" key="1">
    <source>
        <dbReference type="SAM" id="MobiDB-lite"/>
    </source>
</evidence>
<gene>
    <name evidence="2" type="ORF">ADP64_000004</name>
</gene>
<feature type="region of interest" description="Disordered" evidence="1">
    <location>
        <begin position="24"/>
        <end position="60"/>
    </location>
</feature>